<evidence type="ECO:0000256" key="1">
    <source>
        <dbReference type="ARBA" id="ARBA00009995"/>
    </source>
</evidence>
<evidence type="ECO:0000256" key="3">
    <source>
        <dbReference type="ARBA" id="ARBA00022679"/>
    </source>
</evidence>
<sequence>MAQDDTTSHFQQLHIFFFPFMARGHMIPFLHMAKLFATKGIKSTIVTTDLNHPFFAPAAAATPNLETTTIAFPAAENSGLPPNCENMDSITSRPDAAELAPKFFLATASLRGPLESLLESSKPDCLVADMFFPWSTAAAARFGIPRLVFHGTGFFSLSAAETVRIHEPHIRVSSDSAPFLIPNLPGRISMTRKQLPEYARQSGDSGFGNLMKSVRESELKSYGVIVNSFYELETDYADYYRSALGRKAWHIGPLSLCNKDNGKESERGKRDSNCLKWLDGKRTSSVIYVCFGSMSMLAADQLREIAIGLEASGEQFVWAFYNEKLVTEVLRIGVAVGATDWVRLRGGRMRGEDLERAVRKVMDGGDGEAGEMRERARKVGEMARRAVGEGGSSWKDLNGLIDELRRLRSHCGNV</sequence>
<accession>A0AAV0RJI8</accession>
<dbReference type="Proteomes" id="UP001154282">
    <property type="component" value="Unassembled WGS sequence"/>
</dbReference>
<proteinExistence type="inferred from homology"/>
<dbReference type="GO" id="GO:0035251">
    <property type="term" value="F:UDP-glucosyltransferase activity"/>
    <property type="evidence" value="ECO:0007669"/>
    <property type="project" value="UniProtKB-ARBA"/>
</dbReference>
<dbReference type="PANTHER" id="PTHR48047">
    <property type="entry name" value="GLYCOSYLTRANSFERASE"/>
    <property type="match status" value="1"/>
</dbReference>
<comment type="similarity">
    <text evidence="1">Belongs to the UDP-glycosyltransferase family.</text>
</comment>
<evidence type="ECO:0000313" key="5">
    <source>
        <dbReference type="Proteomes" id="UP001154282"/>
    </source>
</evidence>
<keyword evidence="2" id="KW-0328">Glycosyltransferase</keyword>
<evidence type="ECO:0000256" key="2">
    <source>
        <dbReference type="ARBA" id="ARBA00022676"/>
    </source>
</evidence>
<dbReference type="Gene3D" id="3.40.50.2000">
    <property type="entry name" value="Glycogen Phosphorylase B"/>
    <property type="match status" value="4"/>
</dbReference>
<keyword evidence="3" id="KW-0808">Transferase</keyword>
<reference evidence="4" key="1">
    <citation type="submission" date="2022-08" db="EMBL/GenBank/DDBJ databases">
        <authorList>
            <person name="Gutierrez-Valencia J."/>
        </authorList>
    </citation>
    <scope>NUCLEOTIDE SEQUENCE</scope>
</reference>
<comment type="caution">
    <text evidence="4">The sequence shown here is derived from an EMBL/GenBank/DDBJ whole genome shotgun (WGS) entry which is preliminary data.</text>
</comment>
<name>A0AAV0RJI8_9ROSI</name>
<evidence type="ECO:0000313" key="4">
    <source>
        <dbReference type="EMBL" id="CAI0557386.1"/>
    </source>
</evidence>
<dbReference type="SUPFAM" id="SSF53756">
    <property type="entry name" value="UDP-Glycosyltransferase/glycogen phosphorylase"/>
    <property type="match status" value="1"/>
</dbReference>
<keyword evidence="5" id="KW-1185">Reference proteome</keyword>
<organism evidence="4 5">
    <name type="scientific">Linum tenue</name>
    <dbReference type="NCBI Taxonomy" id="586396"/>
    <lineage>
        <taxon>Eukaryota</taxon>
        <taxon>Viridiplantae</taxon>
        <taxon>Streptophyta</taxon>
        <taxon>Embryophyta</taxon>
        <taxon>Tracheophyta</taxon>
        <taxon>Spermatophyta</taxon>
        <taxon>Magnoliopsida</taxon>
        <taxon>eudicotyledons</taxon>
        <taxon>Gunneridae</taxon>
        <taxon>Pentapetalae</taxon>
        <taxon>rosids</taxon>
        <taxon>fabids</taxon>
        <taxon>Malpighiales</taxon>
        <taxon>Linaceae</taxon>
        <taxon>Linum</taxon>
    </lineage>
</organism>
<dbReference type="CDD" id="cd03784">
    <property type="entry name" value="GT1_Gtf-like"/>
    <property type="match status" value="1"/>
</dbReference>
<dbReference type="AlphaFoldDB" id="A0AAV0RJI8"/>
<dbReference type="EMBL" id="CAMGYJ010000011">
    <property type="protein sequence ID" value="CAI0557386.1"/>
    <property type="molecule type" value="Genomic_DNA"/>
</dbReference>
<dbReference type="FunFam" id="3.40.50.2000:FF:000071">
    <property type="entry name" value="Glycosyltransferase"/>
    <property type="match status" value="1"/>
</dbReference>
<dbReference type="PANTHER" id="PTHR48047:SF45">
    <property type="entry name" value="SCOPOLETIN GLUCOSYLTRANSFERASE-LIKE"/>
    <property type="match status" value="1"/>
</dbReference>
<gene>
    <name evidence="4" type="ORF">LITE_LOCUS48341</name>
</gene>
<dbReference type="InterPro" id="IPR002213">
    <property type="entry name" value="UDP_glucos_trans"/>
</dbReference>
<protein>
    <submittedName>
        <fullName evidence="4">Uncharacterized protein</fullName>
    </submittedName>
</protein>